<protein>
    <submittedName>
        <fullName evidence="3">Uncharacterized protein</fullName>
    </submittedName>
</protein>
<proteinExistence type="predicted"/>
<feature type="region of interest" description="Disordered" evidence="1">
    <location>
        <begin position="223"/>
        <end position="249"/>
    </location>
</feature>
<evidence type="ECO:0000256" key="2">
    <source>
        <dbReference type="SAM" id="Phobius"/>
    </source>
</evidence>
<keyword evidence="2" id="KW-0812">Transmembrane</keyword>
<accession>A0ABT7PIC3</accession>
<organism evidence="3 4">
    <name type="scientific">Roseiconus lacunae</name>
    <dbReference type="NCBI Taxonomy" id="2605694"/>
    <lineage>
        <taxon>Bacteria</taxon>
        <taxon>Pseudomonadati</taxon>
        <taxon>Planctomycetota</taxon>
        <taxon>Planctomycetia</taxon>
        <taxon>Pirellulales</taxon>
        <taxon>Pirellulaceae</taxon>
        <taxon>Roseiconus</taxon>
    </lineage>
</organism>
<evidence type="ECO:0000313" key="4">
    <source>
        <dbReference type="Proteomes" id="UP001239462"/>
    </source>
</evidence>
<evidence type="ECO:0000256" key="1">
    <source>
        <dbReference type="SAM" id="MobiDB-lite"/>
    </source>
</evidence>
<keyword evidence="4" id="KW-1185">Reference proteome</keyword>
<reference evidence="3 4" key="1">
    <citation type="submission" date="2023-06" db="EMBL/GenBank/DDBJ databases">
        <title>Roseiconus lacunae JC819 isolated from Gulf of Mannar region, Tamil Nadu.</title>
        <authorList>
            <person name="Pk S."/>
            <person name="Ch S."/>
            <person name="Ch V.R."/>
        </authorList>
    </citation>
    <scope>NUCLEOTIDE SEQUENCE [LARGE SCALE GENOMIC DNA]</scope>
    <source>
        <strain evidence="3 4">JC819</strain>
    </source>
</reference>
<dbReference type="Proteomes" id="UP001239462">
    <property type="component" value="Unassembled WGS sequence"/>
</dbReference>
<gene>
    <name evidence="3" type="ORF">QTN89_11205</name>
</gene>
<evidence type="ECO:0000313" key="3">
    <source>
        <dbReference type="EMBL" id="MDM4016001.1"/>
    </source>
</evidence>
<keyword evidence="2" id="KW-1133">Transmembrane helix</keyword>
<name>A0ABT7PIC3_9BACT</name>
<dbReference type="EMBL" id="JASZZN010000007">
    <property type="protein sequence ID" value="MDM4016001.1"/>
    <property type="molecule type" value="Genomic_DNA"/>
</dbReference>
<sequence>MSNAFEPQFTDAPVQEHSSGTNKGCLIGCLVAGGLFVGAILCAGVGIYMLASKAVDTYTSTTPAKLETVEYTEEEMAALKSRVESFREKLNAGETPEEDLELTADDINAWIATDENLKGKFFVEIKDDQVHGDVSLPLDGMPMGEGRYFNGSGTFDVSMEGGVLIVTMQQAEVNGDPVPESVMQGFRSENLANEIYKKPENAEFMRKFEDIRIEDNRFILRVKRDSPEEAPPEEALPAATEDDMQKPPA</sequence>
<comment type="caution">
    <text evidence="3">The sequence shown here is derived from an EMBL/GenBank/DDBJ whole genome shotgun (WGS) entry which is preliminary data.</text>
</comment>
<keyword evidence="2" id="KW-0472">Membrane</keyword>
<feature type="transmembrane region" description="Helical" evidence="2">
    <location>
        <begin position="25"/>
        <end position="51"/>
    </location>
</feature>
<dbReference type="RefSeq" id="WP_289163611.1">
    <property type="nucleotide sequence ID" value="NZ_JASZZN010000007.1"/>
</dbReference>